<evidence type="ECO:0000256" key="1">
    <source>
        <dbReference type="SAM" id="MobiDB-lite"/>
    </source>
</evidence>
<dbReference type="AlphaFoldDB" id="A0A9Q1CUH8"/>
<dbReference type="Pfam" id="PF13765">
    <property type="entry name" value="PRY"/>
    <property type="match status" value="1"/>
</dbReference>
<evidence type="ECO:0000259" key="2">
    <source>
        <dbReference type="SMART" id="SM00589"/>
    </source>
</evidence>
<dbReference type="InterPro" id="IPR013320">
    <property type="entry name" value="ConA-like_dom_sf"/>
</dbReference>
<dbReference type="SMART" id="SM00589">
    <property type="entry name" value="PRY"/>
    <property type="match status" value="1"/>
</dbReference>
<comment type="caution">
    <text evidence="3">The sequence shown here is derived from an EMBL/GenBank/DDBJ whole genome shotgun (WGS) entry which is preliminary data.</text>
</comment>
<dbReference type="Proteomes" id="UP001152803">
    <property type="component" value="Unassembled WGS sequence"/>
</dbReference>
<feature type="region of interest" description="Disordered" evidence="1">
    <location>
        <begin position="1"/>
        <end position="38"/>
    </location>
</feature>
<dbReference type="Gene3D" id="2.60.120.920">
    <property type="match status" value="1"/>
</dbReference>
<name>A0A9Q1CUH8_CONCO</name>
<reference evidence="3" key="1">
    <citation type="journal article" date="2023" name="Science">
        <title>Genome structures resolve the early diversification of teleost fishes.</title>
        <authorList>
            <person name="Parey E."/>
            <person name="Louis A."/>
            <person name="Montfort J."/>
            <person name="Bouchez O."/>
            <person name="Roques C."/>
            <person name="Iampietro C."/>
            <person name="Lluch J."/>
            <person name="Castinel A."/>
            <person name="Donnadieu C."/>
            <person name="Desvignes T."/>
            <person name="Floi Bucao C."/>
            <person name="Jouanno E."/>
            <person name="Wen M."/>
            <person name="Mejri S."/>
            <person name="Dirks R."/>
            <person name="Jansen H."/>
            <person name="Henkel C."/>
            <person name="Chen W.J."/>
            <person name="Zahm M."/>
            <person name="Cabau C."/>
            <person name="Klopp C."/>
            <person name="Thompson A.W."/>
            <person name="Robinson-Rechavi M."/>
            <person name="Braasch I."/>
            <person name="Lecointre G."/>
            <person name="Bobe J."/>
            <person name="Postlethwait J.H."/>
            <person name="Berthelot C."/>
            <person name="Roest Crollius H."/>
            <person name="Guiguen Y."/>
        </authorList>
    </citation>
    <scope>NUCLEOTIDE SEQUENCE</scope>
    <source>
        <strain evidence="3">Concon-B</strain>
    </source>
</reference>
<gene>
    <name evidence="3" type="ORF">COCON_G00233900</name>
</gene>
<feature type="compositionally biased region" description="Basic and acidic residues" evidence="1">
    <location>
        <begin position="25"/>
        <end position="38"/>
    </location>
</feature>
<dbReference type="SUPFAM" id="SSF49899">
    <property type="entry name" value="Concanavalin A-like lectins/glucanases"/>
    <property type="match status" value="1"/>
</dbReference>
<accession>A0A9Q1CUH8</accession>
<dbReference type="InterPro" id="IPR043136">
    <property type="entry name" value="B30.2/SPRY_sf"/>
</dbReference>
<organism evidence="3 4">
    <name type="scientific">Conger conger</name>
    <name type="common">Conger eel</name>
    <name type="synonym">Muraena conger</name>
    <dbReference type="NCBI Taxonomy" id="82655"/>
    <lineage>
        <taxon>Eukaryota</taxon>
        <taxon>Metazoa</taxon>
        <taxon>Chordata</taxon>
        <taxon>Craniata</taxon>
        <taxon>Vertebrata</taxon>
        <taxon>Euteleostomi</taxon>
        <taxon>Actinopterygii</taxon>
        <taxon>Neopterygii</taxon>
        <taxon>Teleostei</taxon>
        <taxon>Anguilliformes</taxon>
        <taxon>Congridae</taxon>
        <taxon>Conger</taxon>
    </lineage>
</organism>
<keyword evidence="4" id="KW-1185">Reference proteome</keyword>
<proteinExistence type="predicted"/>
<feature type="domain" description="SPRY-associated" evidence="2">
    <location>
        <begin position="16"/>
        <end position="54"/>
    </location>
</feature>
<dbReference type="EMBL" id="JAFJMO010000095">
    <property type="protein sequence ID" value="KAJ8248654.1"/>
    <property type="molecule type" value="Genomic_DNA"/>
</dbReference>
<evidence type="ECO:0000313" key="3">
    <source>
        <dbReference type="EMBL" id="KAJ8248654.1"/>
    </source>
</evidence>
<evidence type="ECO:0000313" key="4">
    <source>
        <dbReference type="Proteomes" id="UP001152803"/>
    </source>
</evidence>
<dbReference type="InterPro" id="IPR006574">
    <property type="entry name" value="PRY"/>
</dbReference>
<sequence length="66" mass="7527">MPVSSHWTPTRRIRSSFSLGNRKVTRSEGKEEPYPDHPERFDFCPQVLCREGLLLGGGMDQGRPLL</sequence>
<protein>
    <recommendedName>
        <fullName evidence="2">SPRY-associated domain-containing protein</fullName>
    </recommendedName>
</protein>